<dbReference type="RefSeq" id="WP_093174836.1">
    <property type="nucleotide sequence ID" value="NZ_FNCN01000041.1"/>
</dbReference>
<name>A0A1G8J629_9ACTN</name>
<proteinExistence type="predicted"/>
<keyword evidence="2" id="KW-1185">Reference proteome</keyword>
<accession>A0A1G8J629</accession>
<reference evidence="1 2" key="1">
    <citation type="submission" date="2016-10" db="EMBL/GenBank/DDBJ databases">
        <authorList>
            <person name="de Groot N.N."/>
        </authorList>
    </citation>
    <scope>NUCLEOTIDE SEQUENCE [LARGE SCALE GENOMIC DNA]</scope>
    <source>
        <strain evidence="1 2">CPCC 201354</strain>
    </source>
</reference>
<dbReference type="Proteomes" id="UP000198923">
    <property type="component" value="Unassembled WGS sequence"/>
</dbReference>
<dbReference type="EMBL" id="FNCN01000041">
    <property type="protein sequence ID" value="SDI26090.1"/>
    <property type="molecule type" value="Genomic_DNA"/>
</dbReference>
<sequence length="235" mass="25370">MTTNQIGKIQTALGKTLKHGTFNFDWFVGTREGVSLGGSGNGYMDLAIPAVATSMVLDVLSEEGGDIVTMPGFFSHQSVFQRVSEEPVQWVEIEVHGIGVTPVAPLYWLYGVTSATERTAGPATRSIEIDVDFAKVVHDSPPSLGTTLKEGLEENHPGLSRQRATGKVTISPDGFVNTVEVEIPGLDAPDPELSLPPRLVTLDLRPTTRRPIKLPETDVHLSVQEFIDTLLGDTP</sequence>
<protein>
    <submittedName>
        <fullName evidence="1">Uncharacterized protein</fullName>
    </submittedName>
</protein>
<gene>
    <name evidence="1" type="ORF">SAMN05421505_1419</name>
</gene>
<organism evidence="1 2">
    <name type="scientific">Sinosporangium album</name>
    <dbReference type="NCBI Taxonomy" id="504805"/>
    <lineage>
        <taxon>Bacteria</taxon>
        <taxon>Bacillati</taxon>
        <taxon>Actinomycetota</taxon>
        <taxon>Actinomycetes</taxon>
        <taxon>Streptosporangiales</taxon>
        <taxon>Streptosporangiaceae</taxon>
        <taxon>Sinosporangium</taxon>
    </lineage>
</organism>
<dbReference type="AlphaFoldDB" id="A0A1G8J629"/>
<dbReference type="OrthoDB" id="9876511at2"/>
<evidence type="ECO:0000313" key="2">
    <source>
        <dbReference type="Proteomes" id="UP000198923"/>
    </source>
</evidence>
<evidence type="ECO:0000313" key="1">
    <source>
        <dbReference type="EMBL" id="SDI26090.1"/>
    </source>
</evidence>